<keyword evidence="1" id="KW-0863">Zinc-finger</keyword>
<keyword evidence="5" id="KW-1185">Reference proteome</keyword>
<dbReference type="PROSITE" id="PS50103">
    <property type="entry name" value="ZF_C3H1"/>
    <property type="match status" value="1"/>
</dbReference>
<feature type="zinc finger region" description="C3H1-type" evidence="1">
    <location>
        <begin position="5"/>
        <end position="34"/>
    </location>
</feature>
<keyword evidence="1" id="KW-0479">Metal-binding</keyword>
<evidence type="ECO:0000256" key="1">
    <source>
        <dbReference type="PROSITE-ProRule" id="PRU00723"/>
    </source>
</evidence>
<evidence type="ECO:0000313" key="4">
    <source>
        <dbReference type="EMBL" id="KAJ8904394.1"/>
    </source>
</evidence>
<dbReference type="EMBL" id="JAMWBK010000006">
    <property type="protein sequence ID" value="KAJ8904394.1"/>
    <property type="molecule type" value="Genomic_DNA"/>
</dbReference>
<feature type="region of interest" description="Disordered" evidence="2">
    <location>
        <begin position="79"/>
        <end position="367"/>
    </location>
</feature>
<feature type="domain" description="C3H1-type" evidence="3">
    <location>
        <begin position="5"/>
        <end position="34"/>
    </location>
</feature>
<dbReference type="AlphaFoldDB" id="A0AAV8UPK5"/>
<evidence type="ECO:0000313" key="5">
    <source>
        <dbReference type="Proteomes" id="UP001157974"/>
    </source>
</evidence>
<feature type="compositionally biased region" description="Polar residues" evidence="2">
    <location>
        <begin position="324"/>
        <end position="357"/>
    </location>
</feature>
<evidence type="ECO:0000259" key="3">
    <source>
        <dbReference type="PROSITE" id="PS50103"/>
    </source>
</evidence>
<keyword evidence="1" id="KW-0862">Zinc</keyword>
<feature type="compositionally biased region" description="Basic and acidic residues" evidence="2">
    <location>
        <begin position="314"/>
        <end position="323"/>
    </location>
</feature>
<evidence type="ECO:0000256" key="2">
    <source>
        <dbReference type="SAM" id="MobiDB-lite"/>
    </source>
</evidence>
<feature type="compositionally biased region" description="Polar residues" evidence="2">
    <location>
        <begin position="255"/>
        <end position="269"/>
    </location>
</feature>
<feature type="compositionally biased region" description="Basic and acidic residues" evidence="2">
    <location>
        <begin position="137"/>
        <end position="149"/>
    </location>
</feature>
<dbReference type="Proteomes" id="UP001157974">
    <property type="component" value="Unassembled WGS sequence"/>
</dbReference>
<accession>A0AAV8UPK5</accession>
<feature type="compositionally biased region" description="Low complexity" evidence="2">
    <location>
        <begin position="297"/>
        <end position="310"/>
    </location>
</feature>
<sequence length="445" mass="49206">MKRKELSATKCPTYFGEEGYCPLGDQCENRHDEDAVLVFSAADLEQWELEEERAKLCGKERRENHDTKFKVLEFRTVHPNYDAAQKRAPVRAENSSYPQRPPGPLAMNPKDRRPQKPPKRTMDDRTLQPEAVDQDGTAERQDHEKRPQEDPNLPSPSVAPEGPPVAKSAALSETVGMDVDKDGKSEAQVVEDSTSQKRTADSTELDDRDAQALAKKPRISTDEEDQDHSKAVEQDIKTDIQSDNPVADDKHETPTGDQQGVPSVASNPPSAEVFPNARQDKLHEPVENRGDPEAKPDSPQQQSDNPQQAQVDIELVHVTEEATPKNTSTEGSTTVADSQTRTSSVSPNPESAETSGQIAGVRKSDEGKIVPIVDLRQNSPVPWKRRQAIAERFAEFLTEGGMDRVQACLKAVAVELELVESCSSPLDYQSCAAARFRQMKSQKSL</sequence>
<comment type="caution">
    <text evidence="4">The sequence shown here is derived from an EMBL/GenBank/DDBJ whole genome shotgun (WGS) entry which is preliminary data.</text>
</comment>
<organism evidence="4 5">
    <name type="scientific">Rhodosorus marinus</name>
    <dbReference type="NCBI Taxonomy" id="101924"/>
    <lineage>
        <taxon>Eukaryota</taxon>
        <taxon>Rhodophyta</taxon>
        <taxon>Stylonematophyceae</taxon>
        <taxon>Stylonematales</taxon>
        <taxon>Stylonemataceae</taxon>
        <taxon>Rhodosorus</taxon>
    </lineage>
</organism>
<protein>
    <recommendedName>
        <fullName evidence="3">C3H1-type domain-containing protein</fullName>
    </recommendedName>
</protein>
<feature type="compositionally biased region" description="Basic and acidic residues" evidence="2">
    <location>
        <begin position="278"/>
        <end position="296"/>
    </location>
</feature>
<dbReference type="GO" id="GO:0008270">
    <property type="term" value="F:zinc ion binding"/>
    <property type="evidence" value="ECO:0007669"/>
    <property type="project" value="UniProtKB-KW"/>
</dbReference>
<gene>
    <name evidence="4" type="ORF">NDN08_000913</name>
</gene>
<feature type="compositionally biased region" description="Basic and acidic residues" evidence="2">
    <location>
        <begin position="227"/>
        <end position="240"/>
    </location>
</feature>
<proteinExistence type="predicted"/>
<reference evidence="4 5" key="1">
    <citation type="journal article" date="2023" name="Nat. Commun.">
        <title>Origin of minicircular mitochondrial genomes in red algae.</title>
        <authorList>
            <person name="Lee Y."/>
            <person name="Cho C.H."/>
            <person name="Lee Y.M."/>
            <person name="Park S.I."/>
            <person name="Yang J.H."/>
            <person name="West J.A."/>
            <person name="Bhattacharya D."/>
            <person name="Yoon H.S."/>
        </authorList>
    </citation>
    <scope>NUCLEOTIDE SEQUENCE [LARGE SCALE GENOMIC DNA]</scope>
    <source>
        <strain evidence="4 5">CCMP1338</strain>
        <tissue evidence="4">Whole cell</tissue>
    </source>
</reference>
<name>A0AAV8UPK5_9RHOD</name>
<dbReference type="InterPro" id="IPR000571">
    <property type="entry name" value="Znf_CCCH"/>
</dbReference>
<feature type="compositionally biased region" description="Basic and acidic residues" evidence="2">
    <location>
        <begin position="109"/>
        <end position="127"/>
    </location>
</feature>